<sequence length="134" mass="15698">MSIAKKYFDLMLEGKKKYEFRRKFVNTPCNAFIYVPYPVCEIQGYIEFDNPIVDTPKRINKIALSQCIIEDSDILEYMSGIEQGYAIPIKTVKRLRKPIPLNYLHNNYAFTAPQNYILADKKSELLSYLFNNLL</sequence>
<dbReference type="SUPFAM" id="SSF88697">
    <property type="entry name" value="PUA domain-like"/>
    <property type="match status" value="1"/>
</dbReference>
<evidence type="ECO:0008006" key="3">
    <source>
        <dbReference type="Google" id="ProtNLM"/>
    </source>
</evidence>
<evidence type="ECO:0000313" key="1">
    <source>
        <dbReference type="EMBL" id="PIS22986.1"/>
    </source>
</evidence>
<dbReference type="InterPro" id="IPR015947">
    <property type="entry name" value="PUA-like_sf"/>
</dbReference>
<protein>
    <recommendedName>
        <fullName evidence="3">ASCH domain-containing protein</fullName>
    </recommendedName>
</protein>
<dbReference type="EMBL" id="PEYT01000023">
    <property type="protein sequence ID" value="PIS22986.1"/>
    <property type="molecule type" value="Genomic_DNA"/>
</dbReference>
<dbReference type="Proteomes" id="UP000230340">
    <property type="component" value="Unassembled WGS sequence"/>
</dbReference>
<reference evidence="2" key="1">
    <citation type="submission" date="2017-09" db="EMBL/GenBank/DDBJ databases">
        <title>Depth-based differentiation of microbial function through sediment-hosted aquifers and enrichment of novel symbionts in the deep terrestrial subsurface.</title>
        <authorList>
            <person name="Probst A.J."/>
            <person name="Ladd B."/>
            <person name="Jarett J.K."/>
            <person name="Geller-Mcgrath D.E."/>
            <person name="Sieber C.M.K."/>
            <person name="Emerson J.B."/>
            <person name="Anantharaman K."/>
            <person name="Thomas B.C."/>
            <person name="Malmstrom R."/>
            <person name="Stieglmeier M."/>
            <person name="Klingl A."/>
            <person name="Woyke T."/>
            <person name="Ryan C.M."/>
            <person name="Banfield J.F."/>
        </authorList>
    </citation>
    <scope>NUCLEOTIDE SEQUENCE [LARGE SCALE GENOMIC DNA]</scope>
</reference>
<comment type="caution">
    <text evidence="1">The sequence shown here is derived from an EMBL/GenBank/DDBJ whole genome shotgun (WGS) entry which is preliminary data.</text>
</comment>
<gene>
    <name evidence="1" type="ORF">COT49_02770</name>
</gene>
<organism evidence="1 2">
    <name type="scientific">candidate division WWE3 bacterium CG08_land_8_20_14_0_20_40_13</name>
    <dbReference type="NCBI Taxonomy" id="1975084"/>
    <lineage>
        <taxon>Bacteria</taxon>
        <taxon>Katanobacteria</taxon>
    </lineage>
</organism>
<accession>A0A2H0XDI2</accession>
<evidence type="ECO:0000313" key="2">
    <source>
        <dbReference type="Proteomes" id="UP000230340"/>
    </source>
</evidence>
<proteinExistence type="predicted"/>
<dbReference type="AlphaFoldDB" id="A0A2H0XDI2"/>
<name>A0A2H0XDI2_UNCKA</name>